<feature type="domain" description="Bacterial transcriptional activator" evidence="3">
    <location>
        <begin position="103"/>
        <end position="247"/>
    </location>
</feature>
<dbReference type="SMART" id="SM01043">
    <property type="entry name" value="BTAD"/>
    <property type="match status" value="1"/>
</dbReference>
<protein>
    <recommendedName>
        <fullName evidence="3">Bacterial transcriptional activator domain-containing protein</fullName>
    </recommendedName>
</protein>
<dbReference type="RefSeq" id="WP_086815115.1">
    <property type="nucleotide sequence ID" value="NZ_BJMM01000031.1"/>
</dbReference>
<sequence>MLIRLSGLVTIEHEGFPPQHLSSAQAQVAFARLILERSSGTGRDQLADTIWPEGLPNTWASALRSVVSRVRSHLTCPHQKPGETPLVSQGGRYLLRLPDDAAVDIEAADVAVTEAQDAYAAGAHAVAHQLTAGAVSNLRGSFLPAHDGEWVCAVREWVDELRLRALELASLSASALHDEHHALRYADEAVRRAPLRESAHRCRMTAHTAAGNRAEALRAYQDLRELLVEELGIDPSAETQHTYLRLLRTPDPAPGAAPAPASPRGRAAHR</sequence>
<reference evidence="4 5" key="1">
    <citation type="submission" date="2019-06" db="EMBL/GenBank/DDBJ databases">
        <title>Whole genome shotgun sequence of Streptomyces cacaoi subsp. cacaoi NBRC 12748.</title>
        <authorList>
            <person name="Hosoyama A."/>
            <person name="Uohara A."/>
            <person name="Ohji S."/>
            <person name="Ichikawa N."/>
        </authorList>
    </citation>
    <scope>NUCLEOTIDE SEQUENCE [LARGE SCALE GENOMIC DNA]</scope>
    <source>
        <strain evidence="4 5">NBRC 12748</strain>
    </source>
</reference>
<dbReference type="InterPro" id="IPR005158">
    <property type="entry name" value="BTAD"/>
</dbReference>
<dbReference type="EMBL" id="BJMM01000031">
    <property type="protein sequence ID" value="GEB52469.1"/>
    <property type="molecule type" value="Genomic_DNA"/>
</dbReference>
<dbReference type="InterPro" id="IPR036388">
    <property type="entry name" value="WH-like_DNA-bd_sf"/>
</dbReference>
<dbReference type="Proteomes" id="UP000319210">
    <property type="component" value="Unassembled WGS sequence"/>
</dbReference>
<accession>A0A4Y3R585</accession>
<evidence type="ECO:0000259" key="3">
    <source>
        <dbReference type="SMART" id="SM01043"/>
    </source>
</evidence>
<dbReference type="PANTHER" id="PTHR35807">
    <property type="entry name" value="TRANSCRIPTIONAL REGULATOR REDD-RELATED"/>
    <property type="match status" value="1"/>
</dbReference>
<organism evidence="4 5">
    <name type="scientific">Streptomyces cacaoi</name>
    <dbReference type="NCBI Taxonomy" id="1898"/>
    <lineage>
        <taxon>Bacteria</taxon>
        <taxon>Bacillati</taxon>
        <taxon>Actinomycetota</taxon>
        <taxon>Actinomycetes</taxon>
        <taxon>Kitasatosporales</taxon>
        <taxon>Streptomycetaceae</taxon>
        <taxon>Streptomyces</taxon>
    </lineage>
</organism>
<dbReference type="AlphaFoldDB" id="A0A4Y3R585"/>
<dbReference type="OrthoDB" id="4017436at2"/>
<dbReference type="Gene3D" id="1.10.10.10">
    <property type="entry name" value="Winged helix-like DNA-binding domain superfamily/Winged helix DNA-binding domain"/>
    <property type="match status" value="1"/>
</dbReference>
<dbReference type="Gene3D" id="1.25.40.10">
    <property type="entry name" value="Tetratricopeptide repeat domain"/>
    <property type="match status" value="1"/>
</dbReference>
<name>A0A4Y3R585_STRCI</name>
<comment type="caution">
    <text evidence="4">The sequence shown here is derived from an EMBL/GenBank/DDBJ whole genome shotgun (WGS) entry which is preliminary data.</text>
</comment>
<dbReference type="GO" id="GO:0000160">
    <property type="term" value="P:phosphorelay signal transduction system"/>
    <property type="evidence" value="ECO:0007669"/>
    <property type="project" value="UniProtKB-KW"/>
</dbReference>
<dbReference type="InterPro" id="IPR051677">
    <property type="entry name" value="AfsR-DnrI-RedD_regulator"/>
</dbReference>
<evidence type="ECO:0000256" key="2">
    <source>
        <dbReference type="SAM" id="MobiDB-lite"/>
    </source>
</evidence>
<evidence type="ECO:0000313" key="5">
    <source>
        <dbReference type="Proteomes" id="UP000319210"/>
    </source>
</evidence>
<proteinExistence type="predicted"/>
<dbReference type="Pfam" id="PF03704">
    <property type="entry name" value="BTAD"/>
    <property type="match status" value="1"/>
</dbReference>
<feature type="region of interest" description="Disordered" evidence="2">
    <location>
        <begin position="248"/>
        <end position="270"/>
    </location>
</feature>
<dbReference type="InterPro" id="IPR011990">
    <property type="entry name" value="TPR-like_helical_dom_sf"/>
</dbReference>
<keyword evidence="1" id="KW-0902">Two-component regulatory system</keyword>
<keyword evidence="5" id="KW-1185">Reference proteome</keyword>
<evidence type="ECO:0000256" key="1">
    <source>
        <dbReference type="ARBA" id="ARBA00023012"/>
    </source>
</evidence>
<evidence type="ECO:0000313" key="4">
    <source>
        <dbReference type="EMBL" id="GEB52469.1"/>
    </source>
</evidence>
<dbReference type="SUPFAM" id="SSF48452">
    <property type="entry name" value="TPR-like"/>
    <property type="match status" value="1"/>
</dbReference>
<feature type="compositionally biased region" description="Pro residues" evidence="2">
    <location>
        <begin position="251"/>
        <end position="261"/>
    </location>
</feature>
<gene>
    <name evidence="4" type="ORF">SCA03_50200</name>
</gene>